<reference evidence="2 3" key="1">
    <citation type="submission" date="2019-08" db="EMBL/GenBank/DDBJ databases">
        <title>Deep-cultivation of Planctomycetes and their phenomic and genomic characterization uncovers novel biology.</title>
        <authorList>
            <person name="Wiegand S."/>
            <person name="Jogler M."/>
            <person name="Boedeker C."/>
            <person name="Pinto D."/>
            <person name="Vollmers J."/>
            <person name="Rivas-Marin E."/>
            <person name="Kohn T."/>
            <person name="Peeters S.H."/>
            <person name="Heuer A."/>
            <person name="Rast P."/>
            <person name="Oberbeckmann S."/>
            <person name="Bunk B."/>
            <person name="Jeske O."/>
            <person name="Meyerdierks A."/>
            <person name="Storesund J.E."/>
            <person name="Kallscheuer N."/>
            <person name="Luecker S."/>
            <person name="Lage O.M."/>
            <person name="Pohl T."/>
            <person name="Merkel B.J."/>
            <person name="Hornburger P."/>
            <person name="Mueller R.-W."/>
            <person name="Bruemmer F."/>
            <person name="Labrenz M."/>
            <person name="Spormann A.M."/>
            <person name="Op Den Camp H."/>
            <person name="Overmann J."/>
            <person name="Amann R."/>
            <person name="Jetten M.S.M."/>
            <person name="Mascher T."/>
            <person name="Medema M.H."/>
            <person name="Devos D.P."/>
            <person name="Kaster A.-K."/>
            <person name="Ovreas L."/>
            <person name="Rohde M."/>
            <person name="Galperin M.Y."/>
            <person name="Jogler C."/>
        </authorList>
    </citation>
    <scope>NUCLEOTIDE SEQUENCE [LARGE SCALE GENOMIC DNA]</scope>
    <source>
        <strain evidence="2 3">LF1</strain>
    </source>
</reference>
<sequence length="134" mass="14836">MNTYSIFSLFAVTTFIAVAFSVGRILGPAPTLTVFVILYCAGPIVCRLIIALTARHIRVSTYTLLFSVLAAGLLVAYVFAGAETAFPLLVWTLVLWVPQLLVMRFLSSCRSGRLWYLYWGYTHPSKTPETHADG</sequence>
<dbReference type="AlphaFoldDB" id="A0A5B1CBD8"/>
<name>A0A5B1CBD8_9BACT</name>
<dbReference type="EMBL" id="VRLW01000001">
    <property type="protein sequence ID" value="KAA1257541.1"/>
    <property type="molecule type" value="Genomic_DNA"/>
</dbReference>
<accession>A0A5B1CBD8</accession>
<comment type="caution">
    <text evidence="2">The sequence shown here is derived from an EMBL/GenBank/DDBJ whole genome shotgun (WGS) entry which is preliminary data.</text>
</comment>
<feature type="transmembrane region" description="Helical" evidence="1">
    <location>
        <begin position="7"/>
        <end position="26"/>
    </location>
</feature>
<gene>
    <name evidence="2" type="ORF">LF1_00280</name>
</gene>
<feature type="transmembrane region" description="Helical" evidence="1">
    <location>
        <begin position="62"/>
        <end position="82"/>
    </location>
</feature>
<protein>
    <submittedName>
        <fullName evidence="2">Uncharacterized protein</fullName>
    </submittedName>
</protein>
<feature type="transmembrane region" description="Helical" evidence="1">
    <location>
        <begin position="88"/>
        <end position="106"/>
    </location>
</feature>
<keyword evidence="1" id="KW-0812">Transmembrane</keyword>
<keyword evidence="1" id="KW-0472">Membrane</keyword>
<feature type="transmembrane region" description="Helical" evidence="1">
    <location>
        <begin position="32"/>
        <end position="50"/>
    </location>
</feature>
<keyword evidence="1" id="KW-1133">Transmembrane helix</keyword>
<evidence type="ECO:0000313" key="3">
    <source>
        <dbReference type="Proteomes" id="UP000322699"/>
    </source>
</evidence>
<evidence type="ECO:0000256" key="1">
    <source>
        <dbReference type="SAM" id="Phobius"/>
    </source>
</evidence>
<proteinExistence type="predicted"/>
<dbReference type="Proteomes" id="UP000322699">
    <property type="component" value="Unassembled WGS sequence"/>
</dbReference>
<organism evidence="2 3">
    <name type="scientific">Rubripirellula obstinata</name>
    <dbReference type="NCBI Taxonomy" id="406547"/>
    <lineage>
        <taxon>Bacteria</taxon>
        <taxon>Pseudomonadati</taxon>
        <taxon>Planctomycetota</taxon>
        <taxon>Planctomycetia</taxon>
        <taxon>Pirellulales</taxon>
        <taxon>Pirellulaceae</taxon>
        <taxon>Rubripirellula</taxon>
    </lineage>
</organism>
<keyword evidence="3" id="KW-1185">Reference proteome</keyword>
<evidence type="ECO:0000313" key="2">
    <source>
        <dbReference type="EMBL" id="KAA1257541.1"/>
    </source>
</evidence>